<keyword evidence="3" id="KW-1185">Reference proteome</keyword>
<accession>A0A4U3KUT6</accession>
<sequence>MKDYIRLAQSASALGAGILGFGIGAKFANTIASYSSMVIVAGGILHFWGMYIMQMKEQSSRSLGIAKWLWISAWICLILLIVIIIYLQLSTMSQR</sequence>
<evidence type="ECO:0000256" key="1">
    <source>
        <dbReference type="SAM" id="Phobius"/>
    </source>
</evidence>
<comment type="caution">
    <text evidence="2">The sequence shown here is derived from an EMBL/GenBank/DDBJ whole genome shotgun (WGS) entry which is preliminary data.</text>
</comment>
<feature type="transmembrane region" description="Helical" evidence="1">
    <location>
        <begin position="7"/>
        <end position="25"/>
    </location>
</feature>
<proteinExistence type="predicted"/>
<dbReference type="OrthoDB" id="1496305at2"/>
<feature type="transmembrane region" description="Helical" evidence="1">
    <location>
        <begin position="65"/>
        <end position="89"/>
    </location>
</feature>
<keyword evidence="1" id="KW-0472">Membrane</keyword>
<dbReference type="Proteomes" id="UP000305848">
    <property type="component" value="Unassembled WGS sequence"/>
</dbReference>
<protein>
    <submittedName>
        <fullName evidence="2">Uncharacterized protein</fullName>
    </submittedName>
</protein>
<feature type="transmembrane region" description="Helical" evidence="1">
    <location>
        <begin position="31"/>
        <end position="53"/>
    </location>
</feature>
<gene>
    <name evidence="2" type="ORF">FC093_17165</name>
</gene>
<evidence type="ECO:0000313" key="2">
    <source>
        <dbReference type="EMBL" id="TKK66315.1"/>
    </source>
</evidence>
<dbReference type="EMBL" id="SZQL01000015">
    <property type="protein sequence ID" value="TKK66315.1"/>
    <property type="molecule type" value="Genomic_DNA"/>
</dbReference>
<reference evidence="2 3" key="1">
    <citation type="submission" date="2019-05" db="EMBL/GenBank/DDBJ databases">
        <title>Panacibacter sp. strain 17mud1-8 Genome sequencing and assembly.</title>
        <authorList>
            <person name="Chhetri G."/>
        </authorList>
    </citation>
    <scope>NUCLEOTIDE SEQUENCE [LARGE SCALE GENOMIC DNA]</scope>
    <source>
        <strain evidence="2 3">17mud1-8</strain>
    </source>
</reference>
<keyword evidence="1" id="KW-0812">Transmembrane</keyword>
<name>A0A4U3KUT6_9BACT</name>
<organism evidence="2 3">
    <name type="scientific">Ilyomonas limi</name>
    <dbReference type="NCBI Taxonomy" id="2575867"/>
    <lineage>
        <taxon>Bacteria</taxon>
        <taxon>Pseudomonadati</taxon>
        <taxon>Bacteroidota</taxon>
        <taxon>Chitinophagia</taxon>
        <taxon>Chitinophagales</taxon>
        <taxon>Chitinophagaceae</taxon>
        <taxon>Ilyomonas</taxon>
    </lineage>
</organism>
<evidence type="ECO:0000313" key="3">
    <source>
        <dbReference type="Proteomes" id="UP000305848"/>
    </source>
</evidence>
<dbReference type="AlphaFoldDB" id="A0A4U3KUT6"/>
<dbReference type="RefSeq" id="WP_137263047.1">
    <property type="nucleotide sequence ID" value="NZ_SZQL01000015.1"/>
</dbReference>
<keyword evidence="1" id="KW-1133">Transmembrane helix</keyword>